<evidence type="ECO:0000256" key="1">
    <source>
        <dbReference type="ARBA" id="ARBA00023002"/>
    </source>
</evidence>
<evidence type="ECO:0000259" key="3">
    <source>
        <dbReference type="Pfam" id="PF19051"/>
    </source>
</evidence>
<proteinExistence type="predicted"/>
<dbReference type="PANTHER" id="PTHR43818:SF11">
    <property type="entry name" value="BCDNA.GH03377"/>
    <property type="match status" value="1"/>
</dbReference>
<dbReference type="InterPro" id="IPR000683">
    <property type="entry name" value="Gfo/Idh/MocA-like_OxRdtase_N"/>
</dbReference>
<evidence type="ECO:0000313" key="4">
    <source>
        <dbReference type="EMBL" id="MFD2599854.1"/>
    </source>
</evidence>
<keyword evidence="5" id="KW-1185">Reference proteome</keyword>
<dbReference type="InterPro" id="IPR043906">
    <property type="entry name" value="Gfo/Idh/MocA_OxRdtase_bact_C"/>
</dbReference>
<dbReference type="EMBL" id="JBHUMA010000006">
    <property type="protein sequence ID" value="MFD2599854.1"/>
    <property type="molecule type" value="Genomic_DNA"/>
</dbReference>
<dbReference type="InterPro" id="IPR036291">
    <property type="entry name" value="NAD(P)-bd_dom_sf"/>
</dbReference>
<organism evidence="4 5">
    <name type="scientific">Sphingobacterium corticis</name>
    <dbReference type="NCBI Taxonomy" id="1812823"/>
    <lineage>
        <taxon>Bacteria</taxon>
        <taxon>Pseudomonadati</taxon>
        <taxon>Bacteroidota</taxon>
        <taxon>Sphingobacteriia</taxon>
        <taxon>Sphingobacteriales</taxon>
        <taxon>Sphingobacteriaceae</taxon>
        <taxon>Sphingobacterium</taxon>
    </lineage>
</organism>
<gene>
    <name evidence="4" type="ORF">ACFSQ3_12915</name>
</gene>
<dbReference type="Pfam" id="PF01408">
    <property type="entry name" value="GFO_IDH_MocA"/>
    <property type="match status" value="1"/>
</dbReference>
<reference evidence="5" key="1">
    <citation type="journal article" date="2019" name="Int. J. Syst. Evol. Microbiol.">
        <title>The Global Catalogue of Microorganisms (GCM) 10K type strain sequencing project: providing services to taxonomists for standard genome sequencing and annotation.</title>
        <authorList>
            <consortium name="The Broad Institute Genomics Platform"/>
            <consortium name="The Broad Institute Genome Sequencing Center for Infectious Disease"/>
            <person name="Wu L."/>
            <person name="Ma J."/>
        </authorList>
    </citation>
    <scope>NUCLEOTIDE SEQUENCE [LARGE SCALE GENOMIC DNA]</scope>
    <source>
        <strain evidence="5">KCTC 42248</strain>
    </source>
</reference>
<dbReference type="PANTHER" id="PTHR43818">
    <property type="entry name" value="BCDNA.GH03377"/>
    <property type="match status" value="1"/>
</dbReference>
<feature type="domain" description="Gfo/Idh/MocA-like oxidoreductase N-terminal" evidence="2">
    <location>
        <begin position="45"/>
        <end position="157"/>
    </location>
</feature>
<dbReference type="SUPFAM" id="SSF51735">
    <property type="entry name" value="NAD(P)-binding Rossmann-fold domains"/>
    <property type="match status" value="1"/>
</dbReference>
<keyword evidence="1" id="KW-0560">Oxidoreductase</keyword>
<evidence type="ECO:0000259" key="2">
    <source>
        <dbReference type="Pfam" id="PF01408"/>
    </source>
</evidence>
<dbReference type="SUPFAM" id="SSF55347">
    <property type="entry name" value="Glyceraldehyde-3-phosphate dehydrogenase-like, C-terminal domain"/>
    <property type="match status" value="1"/>
</dbReference>
<dbReference type="Pfam" id="PF19051">
    <property type="entry name" value="GFO_IDH_MocA_C2"/>
    <property type="match status" value="1"/>
</dbReference>
<comment type="caution">
    <text evidence="4">The sequence shown here is derived from an EMBL/GenBank/DDBJ whole genome shotgun (WGS) entry which is preliminary data.</text>
</comment>
<sequence length="422" mass="47820">MTSNKLIRRDFIKKALVSAAAFAIVPRHVLGGNGYLAPSDQLTKGVIGVGSMGRGHFDYAGTRTVAICDVDKRHLAIAQKQLKERATEYDDFRELIQDPQVDIVHIATPPHWHGIMAVEAARSGKDIWCEKPMTRTIGEGKRLKEAVAQHGNMLRLNTWFRYDLNFYGMQVPVKKIKKLVDSEMLGWPLKVTISKHTGFDWKFYWVGNEHLPEEKVPEELDYDMWLGPAPYKPYSTHRVHTTFRGYWDYDGGGLGDMGQHYLDPVQYFLGKDNESPVKVEVDAPQQHFDAVGTWRKITYTYADGCQIVLDGAGTEVGKPYLEGPNGKLFKGFVSDIPDLDRKLSQFPDPAPQIDDFLVSCRTRQKFALNEENGYFSSTLVNLGLAALRLNRTLHFDSEKQEFVNDAAANRLINQPMRGPWTI</sequence>
<dbReference type="Proteomes" id="UP001597393">
    <property type="component" value="Unassembled WGS sequence"/>
</dbReference>
<accession>A0ABW5NLW8</accession>
<evidence type="ECO:0000313" key="5">
    <source>
        <dbReference type="Proteomes" id="UP001597393"/>
    </source>
</evidence>
<dbReference type="Gene3D" id="3.30.360.10">
    <property type="entry name" value="Dihydrodipicolinate Reductase, domain 2"/>
    <property type="match status" value="1"/>
</dbReference>
<dbReference type="InterPro" id="IPR050463">
    <property type="entry name" value="Gfo/Idh/MocA_oxidrdct_glycsds"/>
</dbReference>
<name>A0ABW5NLW8_9SPHI</name>
<dbReference type="RefSeq" id="WP_380869977.1">
    <property type="nucleotide sequence ID" value="NZ_JBHUMA010000006.1"/>
</dbReference>
<feature type="domain" description="Gfo/Idh/MocA-like oxidoreductase bacterial type C-terminal" evidence="3">
    <location>
        <begin position="169"/>
        <end position="422"/>
    </location>
</feature>
<dbReference type="Gene3D" id="3.40.50.720">
    <property type="entry name" value="NAD(P)-binding Rossmann-like Domain"/>
    <property type="match status" value="1"/>
</dbReference>
<protein>
    <submittedName>
        <fullName evidence="4">Gfo/Idh/MocA family oxidoreductase</fullName>
    </submittedName>
</protein>